<proteinExistence type="predicted"/>
<reference evidence="2" key="1">
    <citation type="journal article" date="2017" name="Front. Plant Sci.">
        <title>Climate Clever Clovers: New Paradigm to Reduce the Environmental Footprint of Ruminants by Breeding Low Methanogenic Forages Utilizing Haplotype Variation.</title>
        <authorList>
            <person name="Kaur P."/>
            <person name="Appels R."/>
            <person name="Bayer P.E."/>
            <person name="Keeble-Gagnere G."/>
            <person name="Wang J."/>
            <person name="Hirakawa H."/>
            <person name="Shirasawa K."/>
            <person name="Vercoe P."/>
            <person name="Stefanova K."/>
            <person name="Durmic Z."/>
            <person name="Nichols P."/>
            <person name="Revell C."/>
            <person name="Isobe S.N."/>
            <person name="Edwards D."/>
            <person name="Erskine W."/>
        </authorList>
    </citation>
    <scope>NUCLEOTIDE SEQUENCE [LARGE SCALE GENOMIC DNA]</scope>
    <source>
        <strain evidence="2">cv. Daliak</strain>
    </source>
</reference>
<evidence type="ECO:0000313" key="2">
    <source>
        <dbReference type="Proteomes" id="UP000242715"/>
    </source>
</evidence>
<dbReference type="EMBL" id="DF974640">
    <property type="protein sequence ID" value="GAU49847.1"/>
    <property type="molecule type" value="Genomic_DNA"/>
</dbReference>
<protein>
    <submittedName>
        <fullName evidence="1">Uncharacterized protein</fullName>
    </submittedName>
</protein>
<organism evidence="1 2">
    <name type="scientific">Trifolium subterraneum</name>
    <name type="common">Subterranean clover</name>
    <dbReference type="NCBI Taxonomy" id="3900"/>
    <lineage>
        <taxon>Eukaryota</taxon>
        <taxon>Viridiplantae</taxon>
        <taxon>Streptophyta</taxon>
        <taxon>Embryophyta</taxon>
        <taxon>Tracheophyta</taxon>
        <taxon>Spermatophyta</taxon>
        <taxon>Magnoliopsida</taxon>
        <taxon>eudicotyledons</taxon>
        <taxon>Gunneridae</taxon>
        <taxon>Pentapetalae</taxon>
        <taxon>rosids</taxon>
        <taxon>fabids</taxon>
        <taxon>Fabales</taxon>
        <taxon>Fabaceae</taxon>
        <taxon>Papilionoideae</taxon>
        <taxon>50 kb inversion clade</taxon>
        <taxon>NPAAA clade</taxon>
        <taxon>Hologalegina</taxon>
        <taxon>IRL clade</taxon>
        <taxon>Trifolieae</taxon>
        <taxon>Trifolium</taxon>
    </lineage>
</organism>
<keyword evidence="2" id="KW-1185">Reference proteome</keyword>
<accession>A0A2Z6PT02</accession>
<dbReference type="AlphaFoldDB" id="A0A2Z6PT02"/>
<gene>
    <name evidence="1" type="ORF">TSUD_301520</name>
</gene>
<name>A0A2Z6PT02_TRISU</name>
<sequence>MTGGNAIALLCFYIMQSNLGHPKLIMELLTEVVCVEQQHQWFVPMNGPLWRGIVVGFPSFQKCLHITRENNFSVLEFQLFTHVIFGCKIWIGNTVYVPFFLLSFGFQARNIDIVSKVSKYIGLIVHASIVGAQELVGINDGKKEAPDVYVPIWDSYQSCVVLTTSYLHVSKYCTSLVDASFHREHGDDGVCQNFSVAANSWHVKIHKNIGIFVVNGVEWMELVTLAHSCQQLLLAFLKSRKNMTIYVDTVDASLLTMHEWLRKYHSSEELALN</sequence>
<dbReference type="Proteomes" id="UP000242715">
    <property type="component" value="Unassembled WGS sequence"/>
</dbReference>
<evidence type="ECO:0000313" key="1">
    <source>
        <dbReference type="EMBL" id="GAU49847.1"/>
    </source>
</evidence>